<evidence type="ECO:0000259" key="1">
    <source>
        <dbReference type="PROSITE" id="PS50835"/>
    </source>
</evidence>
<dbReference type="InterPro" id="IPR036179">
    <property type="entry name" value="Ig-like_dom_sf"/>
</dbReference>
<dbReference type="InterPro" id="IPR013783">
    <property type="entry name" value="Ig-like_fold"/>
</dbReference>
<dbReference type="CDD" id="cd00096">
    <property type="entry name" value="Ig"/>
    <property type="match status" value="1"/>
</dbReference>
<dbReference type="Gene3D" id="2.60.40.10">
    <property type="entry name" value="Immunoglobulins"/>
    <property type="match status" value="2"/>
</dbReference>
<protein>
    <recommendedName>
        <fullName evidence="1">Ig-like domain-containing protein</fullName>
    </recommendedName>
</protein>
<dbReference type="SUPFAM" id="SSF48726">
    <property type="entry name" value="Immunoglobulin"/>
    <property type="match status" value="2"/>
</dbReference>
<name>A0AAE0PYT0_9TELE</name>
<dbReference type="SMART" id="SM00409">
    <property type="entry name" value="IG"/>
    <property type="match status" value="2"/>
</dbReference>
<dbReference type="SMART" id="SM00408">
    <property type="entry name" value="IGc2"/>
    <property type="match status" value="2"/>
</dbReference>
<feature type="domain" description="Ig-like" evidence="1">
    <location>
        <begin position="122"/>
        <end position="195"/>
    </location>
</feature>
<gene>
    <name evidence="2" type="ORF">QTP70_013510</name>
</gene>
<keyword evidence="3" id="KW-1185">Reference proteome</keyword>
<dbReference type="Pfam" id="PF13895">
    <property type="entry name" value="Ig_2"/>
    <property type="match status" value="2"/>
</dbReference>
<dbReference type="InterPro" id="IPR003598">
    <property type="entry name" value="Ig_sub2"/>
</dbReference>
<dbReference type="EMBL" id="JAUCMX010000025">
    <property type="protein sequence ID" value="KAK3510686.1"/>
    <property type="molecule type" value="Genomic_DNA"/>
</dbReference>
<sequence length="203" mass="21993">MATRTIAESGVWYGVYQDGHCWGIHGPIGRSGTDPPKKVSVSISPSGKLVEGSSVILTCSSDANPPVKTYEWFKDMTSVNKEKTYTISKISSMDTGEYKCKCSNEVGHQESNNVTLNVLYPPKNTSVSINSSGEVSSVTLICSSDANPRVQNYIWFKEEKKSPVGSGQSYRAVQSGQYYCEAQNKHGSERSAAVSVTVNALCV</sequence>
<evidence type="ECO:0000313" key="3">
    <source>
        <dbReference type="Proteomes" id="UP001274896"/>
    </source>
</evidence>
<dbReference type="InterPro" id="IPR007110">
    <property type="entry name" value="Ig-like_dom"/>
</dbReference>
<dbReference type="Proteomes" id="UP001274896">
    <property type="component" value="Unassembled WGS sequence"/>
</dbReference>
<dbReference type="AlphaFoldDB" id="A0AAE0PYT0"/>
<dbReference type="PANTHER" id="PTHR46013">
    <property type="entry name" value="VASCULAR CELL ADHESION MOLECULE 1"/>
    <property type="match status" value="1"/>
</dbReference>
<organism evidence="2 3">
    <name type="scientific">Hemibagrus guttatus</name>
    <dbReference type="NCBI Taxonomy" id="175788"/>
    <lineage>
        <taxon>Eukaryota</taxon>
        <taxon>Metazoa</taxon>
        <taxon>Chordata</taxon>
        <taxon>Craniata</taxon>
        <taxon>Vertebrata</taxon>
        <taxon>Euteleostomi</taxon>
        <taxon>Actinopterygii</taxon>
        <taxon>Neopterygii</taxon>
        <taxon>Teleostei</taxon>
        <taxon>Ostariophysi</taxon>
        <taxon>Siluriformes</taxon>
        <taxon>Bagridae</taxon>
        <taxon>Hemibagrus</taxon>
    </lineage>
</organism>
<dbReference type="PANTHER" id="PTHR46013:SF4">
    <property type="entry name" value="B-CELL RECEPTOR CD22-RELATED"/>
    <property type="match status" value="1"/>
</dbReference>
<reference evidence="2" key="1">
    <citation type="submission" date="2023-06" db="EMBL/GenBank/DDBJ databases">
        <title>Male Hemibagrus guttatus genome.</title>
        <authorList>
            <person name="Bian C."/>
        </authorList>
    </citation>
    <scope>NUCLEOTIDE SEQUENCE</scope>
    <source>
        <strain evidence="2">Male_cb2023</strain>
        <tissue evidence="2">Muscle</tissue>
    </source>
</reference>
<accession>A0AAE0PYT0</accession>
<evidence type="ECO:0000313" key="2">
    <source>
        <dbReference type="EMBL" id="KAK3510686.1"/>
    </source>
</evidence>
<proteinExistence type="predicted"/>
<feature type="domain" description="Ig-like" evidence="1">
    <location>
        <begin position="36"/>
        <end position="115"/>
    </location>
</feature>
<dbReference type="PROSITE" id="PS50835">
    <property type="entry name" value="IG_LIKE"/>
    <property type="match status" value="2"/>
</dbReference>
<comment type="caution">
    <text evidence="2">The sequence shown here is derived from an EMBL/GenBank/DDBJ whole genome shotgun (WGS) entry which is preliminary data.</text>
</comment>
<dbReference type="InterPro" id="IPR003599">
    <property type="entry name" value="Ig_sub"/>
</dbReference>